<proteinExistence type="predicted"/>
<dbReference type="EMBL" id="CP146612">
    <property type="protein sequence ID" value="WWX24858.1"/>
    <property type="molecule type" value="Genomic_DNA"/>
</dbReference>
<name>A0ABZ2J7V7_9CHLR</name>
<dbReference type="Proteomes" id="UP001375370">
    <property type="component" value="Chromosome"/>
</dbReference>
<organism evidence="1 2">
    <name type="scientific">Candidatus Dehalogenimonas loeffleri</name>
    <dbReference type="NCBI Taxonomy" id="3127115"/>
    <lineage>
        <taxon>Bacteria</taxon>
        <taxon>Bacillati</taxon>
        <taxon>Chloroflexota</taxon>
        <taxon>Dehalococcoidia</taxon>
        <taxon>Dehalococcoidales</taxon>
        <taxon>Dehalococcoidaceae</taxon>
        <taxon>Dehalogenimonas</taxon>
    </lineage>
</organism>
<evidence type="ECO:0000313" key="2">
    <source>
        <dbReference type="Proteomes" id="UP001375370"/>
    </source>
</evidence>
<keyword evidence="2" id="KW-1185">Reference proteome</keyword>
<reference evidence="1 2" key="1">
    <citation type="submission" date="2024-03" db="EMBL/GenBank/DDBJ databases">
        <title>A Dehalogenimonas Isolated from Estuarine Sediments Dihaloeliminates Chlorinated Alkanes.</title>
        <authorList>
            <person name="Yang Y."/>
            <person name="Wang H."/>
        </authorList>
    </citation>
    <scope>NUCLEOTIDE SEQUENCE [LARGE SCALE GENOMIC DNA]</scope>
    <source>
        <strain evidence="1 2">W</strain>
    </source>
</reference>
<protein>
    <submittedName>
        <fullName evidence="1">DUF2769 domain-containing protein</fullName>
    </submittedName>
</protein>
<evidence type="ECO:0000313" key="1">
    <source>
        <dbReference type="EMBL" id="WWX24858.1"/>
    </source>
</evidence>
<dbReference type="InterPro" id="IPR020075">
    <property type="entry name" value="Uncharacterised_AF2234"/>
</dbReference>
<sequence length="74" mass="8134">MPVELNRDSIEIDCLCRICPSFVECGERIGFCVAGSASVCIDIEAGCLCLGCPVWVKQCFRHVYYCVRGAEPAQ</sequence>
<accession>A0ABZ2J7V7</accession>
<gene>
    <name evidence="1" type="ORF">V8247_06225</name>
</gene>
<dbReference type="RefSeq" id="WP_338736980.1">
    <property type="nucleotide sequence ID" value="NZ_CP146612.1"/>
</dbReference>
<dbReference type="Pfam" id="PF10967">
    <property type="entry name" value="DUF2769"/>
    <property type="match status" value="1"/>
</dbReference>